<feature type="binding site" evidence="5">
    <location>
        <position position="65"/>
    </location>
    <ligand>
        <name>a divalent metal cation</name>
        <dbReference type="ChEBI" id="CHEBI:60240"/>
        <label>1</label>
    </ligand>
</feature>
<feature type="binding site" evidence="5">
    <location>
        <position position="64"/>
    </location>
    <ligand>
        <name>a divalent metal cation</name>
        <dbReference type="ChEBI" id="CHEBI:60240"/>
        <label>2</label>
    </ligand>
</feature>
<evidence type="ECO:0000256" key="5">
    <source>
        <dbReference type="PIRSR" id="PIRSR602678-1"/>
    </source>
</evidence>
<dbReference type="Proteomes" id="UP000698963">
    <property type="component" value="Unassembled WGS sequence"/>
</dbReference>
<feature type="binding site" evidence="5">
    <location>
        <position position="102"/>
    </location>
    <ligand>
        <name>a divalent metal cation</name>
        <dbReference type="ChEBI" id="CHEBI:60240"/>
        <label>1</label>
    </ligand>
</feature>
<dbReference type="RefSeq" id="WP_304122759.1">
    <property type="nucleotide sequence ID" value="NZ_DYZA01000173.1"/>
</dbReference>
<dbReference type="PANTHER" id="PTHR13799:SF14">
    <property type="entry name" value="GTP CYCLOHYDROLASE 1 TYPE 2 HOMOLOG"/>
    <property type="match status" value="1"/>
</dbReference>
<proteinExistence type="inferred from homology"/>
<evidence type="ECO:0000256" key="3">
    <source>
        <dbReference type="ARBA" id="ARBA00022112"/>
    </source>
</evidence>
<evidence type="ECO:0000256" key="2">
    <source>
        <dbReference type="ARBA" id="ARBA00011643"/>
    </source>
</evidence>
<comment type="caution">
    <text evidence="6">The sequence shown here is derived from an EMBL/GenBank/DDBJ whole genome shotgun (WGS) entry which is preliminary data.</text>
</comment>
<dbReference type="FunFam" id="3.40.1390.30:FF:000001">
    <property type="entry name" value="GTP cyclohydrolase 1 type 2"/>
    <property type="match status" value="1"/>
</dbReference>
<dbReference type="Gene3D" id="3.40.1390.30">
    <property type="entry name" value="NIF3 (NGG1p interacting factor 3)-like"/>
    <property type="match status" value="2"/>
</dbReference>
<dbReference type="GO" id="GO:0005737">
    <property type="term" value="C:cytoplasm"/>
    <property type="evidence" value="ECO:0007669"/>
    <property type="project" value="TreeGrafter"/>
</dbReference>
<dbReference type="SUPFAM" id="SSF102705">
    <property type="entry name" value="NIF3 (NGG1p interacting factor 3)-like"/>
    <property type="match status" value="1"/>
</dbReference>
<comment type="similarity">
    <text evidence="1">Belongs to the GTP cyclohydrolase I type 2/NIF3 family.</text>
</comment>
<dbReference type="GO" id="GO:0046872">
    <property type="term" value="F:metal ion binding"/>
    <property type="evidence" value="ECO:0007669"/>
    <property type="project" value="UniProtKB-KW"/>
</dbReference>
<evidence type="ECO:0000313" key="6">
    <source>
        <dbReference type="EMBL" id="HJD97711.1"/>
    </source>
</evidence>
<comment type="subunit">
    <text evidence="2">Homohexamer.</text>
</comment>
<feature type="binding site" evidence="5">
    <location>
        <position position="247"/>
    </location>
    <ligand>
        <name>a divalent metal cation</name>
        <dbReference type="ChEBI" id="CHEBI:60240"/>
        <label>1</label>
    </ligand>
</feature>
<accession>A0A921AXG9</accession>
<keyword evidence="4 5" id="KW-0479">Metal-binding</keyword>
<dbReference type="NCBIfam" id="TIGR00486">
    <property type="entry name" value="YbgI_SA1388"/>
    <property type="match status" value="1"/>
</dbReference>
<evidence type="ECO:0000256" key="1">
    <source>
        <dbReference type="ARBA" id="ARBA00006964"/>
    </source>
</evidence>
<dbReference type="AlphaFoldDB" id="A0A921AXG9"/>
<reference evidence="6" key="1">
    <citation type="journal article" date="2021" name="PeerJ">
        <title>Extensive microbial diversity within the chicken gut microbiome revealed by metagenomics and culture.</title>
        <authorList>
            <person name="Gilroy R."/>
            <person name="Ravi A."/>
            <person name="Getino M."/>
            <person name="Pursley I."/>
            <person name="Horton D.L."/>
            <person name="Alikhan N.F."/>
            <person name="Baker D."/>
            <person name="Gharbi K."/>
            <person name="Hall N."/>
            <person name="Watson M."/>
            <person name="Adriaenssens E.M."/>
            <person name="Foster-Nyarko E."/>
            <person name="Jarju S."/>
            <person name="Secka A."/>
            <person name="Antonio M."/>
            <person name="Oren A."/>
            <person name="Chaudhuri R.R."/>
            <person name="La Ragione R."/>
            <person name="Hildebrand F."/>
            <person name="Pallen M.J."/>
        </authorList>
    </citation>
    <scope>NUCLEOTIDE SEQUENCE</scope>
    <source>
        <strain evidence="6">ChiGjej2B2-19336</strain>
    </source>
</reference>
<gene>
    <name evidence="6" type="ORF">K8W16_08715</name>
</gene>
<organism evidence="6 7">
    <name type="scientific">Mailhella massiliensis</name>
    <dbReference type="NCBI Taxonomy" id="1903261"/>
    <lineage>
        <taxon>Bacteria</taxon>
        <taxon>Pseudomonadati</taxon>
        <taxon>Thermodesulfobacteriota</taxon>
        <taxon>Desulfovibrionia</taxon>
        <taxon>Desulfovibrionales</taxon>
        <taxon>Desulfovibrionaceae</taxon>
        <taxon>Mailhella</taxon>
    </lineage>
</organism>
<name>A0A921AXG9_9BACT</name>
<sequence>MLQSELIRIIEQTAPLSLMAEWDHSGVQVASGREVIRHLAVCLDPVPEQLQAAADAGADMVLTHHPLTMRPAFTDRRNGYTEALRILYSRDIPLYASHTTLDANPMGPSAWLADELRLTGRVILEKTGVFTAPDGTVREGGFGCAGELPAPMSLSELCLALRAHLPLERMCAVARLTGDPSRLVRRVAVCTGSGSSLLEEAAAAGADVFITGDVKYHDALALHSRQSGGSPDFCPMALLDVGHFSLEEEMTRRFALLLQEKLEGVTVTFLPGRDPFLPMTFLSEVPEVLS</sequence>
<feature type="binding site" evidence="5">
    <location>
        <position position="243"/>
    </location>
    <ligand>
        <name>a divalent metal cation</name>
        <dbReference type="ChEBI" id="CHEBI:60240"/>
        <label>1</label>
    </ligand>
</feature>
<protein>
    <recommendedName>
        <fullName evidence="3">GTP cyclohydrolase 1 type 2 homolog</fullName>
    </recommendedName>
</protein>
<dbReference type="Pfam" id="PF01784">
    <property type="entry name" value="DUF34_NIF3"/>
    <property type="match status" value="1"/>
</dbReference>
<dbReference type="InterPro" id="IPR002678">
    <property type="entry name" value="DUF34/NIF3"/>
</dbReference>
<dbReference type="EMBL" id="DYZA01000173">
    <property type="protein sequence ID" value="HJD97711.1"/>
    <property type="molecule type" value="Genomic_DNA"/>
</dbReference>
<dbReference type="PANTHER" id="PTHR13799">
    <property type="entry name" value="NGG1 INTERACTING FACTOR 3"/>
    <property type="match status" value="1"/>
</dbReference>
<dbReference type="InterPro" id="IPR036069">
    <property type="entry name" value="DUF34/NIF3_sf"/>
</dbReference>
<evidence type="ECO:0000256" key="4">
    <source>
        <dbReference type="ARBA" id="ARBA00022723"/>
    </source>
</evidence>
<evidence type="ECO:0000313" key="7">
    <source>
        <dbReference type="Proteomes" id="UP000698963"/>
    </source>
</evidence>
<reference evidence="6" key="2">
    <citation type="submission" date="2021-09" db="EMBL/GenBank/DDBJ databases">
        <authorList>
            <person name="Gilroy R."/>
        </authorList>
    </citation>
    <scope>NUCLEOTIDE SEQUENCE</scope>
    <source>
        <strain evidence="6">ChiGjej2B2-19336</strain>
    </source>
</reference>